<dbReference type="Pfam" id="PF12706">
    <property type="entry name" value="Lactamase_B_2"/>
    <property type="match status" value="1"/>
</dbReference>
<keyword evidence="4" id="KW-0694">RNA-binding</keyword>
<name>A0A1F7SMF8_9BACT</name>
<feature type="non-terminal residue" evidence="8">
    <location>
        <position position="1"/>
    </location>
</feature>
<keyword evidence="2" id="KW-0540">Nuclease</keyword>
<evidence type="ECO:0008006" key="10">
    <source>
        <dbReference type="Google" id="ProtNLM"/>
    </source>
</evidence>
<organism evidence="8 9">
    <name type="scientific">Candidatus Shapirobacteria bacterium RBG_13_44_7</name>
    <dbReference type="NCBI Taxonomy" id="1802149"/>
    <lineage>
        <taxon>Bacteria</taxon>
        <taxon>Candidatus Shapironibacteriota</taxon>
    </lineage>
</organism>
<dbReference type="Proteomes" id="UP000185874">
    <property type="component" value="Unassembled WGS sequence"/>
</dbReference>
<feature type="non-terminal residue" evidence="8">
    <location>
        <position position="473"/>
    </location>
</feature>
<feature type="domain" description="Ribonuclease J C-terminal" evidence="6">
    <location>
        <begin position="429"/>
        <end position="472"/>
    </location>
</feature>
<sequence>LSKSEIIIVDCGVGFPEEDAFGVDLQIPDTTYLEDKKDRIHGIFITHGHEDHIGAIRFILPVLGKDIPIYAPNLAAAFIKARLAEFSLTPHLEIIKDHTPIVKGHFSLEPVRVTHSIPDTYHYAIRTPLGIIYHGSDFKFDLFPLDGKQSDLPRIAAIGNEKVLCLLSDCLGSDHEGYSPSESAIAENFEREIKNTKGRVFVTSISSNIIRWAQAIEYGKRVGRKIVVVGMSVEKAINIAKELGYIRLVDADIVPIERIKNFADNRLIFLTAGFAGQPDSALSKMIMGKHRIKIKPGDKVIFSSPDYIPGTTSAIYAMIDNLAKMGAEIAYGEKEELHVSGHGYQKEHALLIQLLRPEYLLPIGGTYRNIRSYQAMAKNIGYTDDRLISPEYDTSVTFYSNHTFDTNFRLPLKKVLIDGLGVGDVGTTVLRDRKVLAEDGMFGVVLLIQRESGKLFKEPVILSRGFVFMKENT</sequence>
<evidence type="ECO:0000259" key="5">
    <source>
        <dbReference type="Pfam" id="PF12706"/>
    </source>
</evidence>
<dbReference type="EMBL" id="MGDJ01000001">
    <property type="protein sequence ID" value="OGL54394.1"/>
    <property type="molecule type" value="Genomic_DNA"/>
</dbReference>
<dbReference type="GO" id="GO:0046872">
    <property type="term" value="F:metal ion binding"/>
    <property type="evidence" value="ECO:0007669"/>
    <property type="project" value="InterPro"/>
</dbReference>
<dbReference type="AlphaFoldDB" id="A0A1F7SMF8"/>
<gene>
    <name evidence="8" type="ORF">A3K55_01860</name>
</gene>
<keyword evidence="3" id="KW-0269">Exonuclease</keyword>
<feature type="domain" description="Metallo-beta-lactamase" evidence="5">
    <location>
        <begin position="7"/>
        <end position="139"/>
    </location>
</feature>
<dbReference type="NCBIfam" id="TIGR00649">
    <property type="entry name" value="MG423"/>
    <property type="match status" value="1"/>
</dbReference>
<keyword evidence="1" id="KW-0963">Cytoplasm</keyword>
<dbReference type="InterPro" id="IPR004613">
    <property type="entry name" value="RNase_J"/>
</dbReference>
<evidence type="ECO:0000313" key="8">
    <source>
        <dbReference type="EMBL" id="OGL54394.1"/>
    </source>
</evidence>
<evidence type="ECO:0000313" key="9">
    <source>
        <dbReference type="Proteomes" id="UP000185874"/>
    </source>
</evidence>
<dbReference type="InterPro" id="IPR055132">
    <property type="entry name" value="RNase_J_b_CASP"/>
</dbReference>
<proteinExistence type="predicted"/>
<evidence type="ECO:0000259" key="7">
    <source>
        <dbReference type="Pfam" id="PF22505"/>
    </source>
</evidence>
<keyword evidence="3" id="KW-0378">Hydrolase</keyword>
<dbReference type="InterPro" id="IPR036866">
    <property type="entry name" value="RibonucZ/Hydroxyglut_hydro"/>
</dbReference>
<dbReference type="PANTHER" id="PTHR43694:SF1">
    <property type="entry name" value="RIBONUCLEASE J"/>
    <property type="match status" value="1"/>
</dbReference>
<dbReference type="Gene3D" id="3.10.20.580">
    <property type="match status" value="1"/>
</dbReference>
<dbReference type="PANTHER" id="PTHR43694">
    <property type="entry name" value="RIBONUCLEASE J"/>
    <property type="match status" value="1"/>
</dbReference>
<dbReference type="SUPFAM" id="SSF56281">
    <property type="entry name" value="Metallo-hydrolase/oxidoreductase"/>
    <property type="match status" value="1"/>
</dbReference>
<evidence type="ECO:0000256" key="1">
    <source>
        <dbReference type="ARBA" id="ARBA00022490"/>
    </source>
</evidence>
<evidence type="ECO:0000256" key="4">
    <source>
        <dbReference type="ARBA" id="ARBA00022884"/>
    </source>
</evidence>
<evidence type="ECO:0000256" key="3">
    <source>
        <dbReference type="ARBA" id="ARBA00022839"/>
    </source>
</evidence>
<comment type="caution">
    <text evidence="8">The sequence shown here is derived from an EMBL/GenBank/DDBJ whole genome shotgun (WGS) entry which is preliminary data.</text>
</comment>
<dbReference type="InterPro" id="IPR001279">
    <property type="entry name" value="Metallo-B-lactamas"/>
</dbReference>
<dbReference type="InterPro" id="IPR041636">
    <property type="entry name" value="RNase_J_C"/>
</dbReference>
<dbReference type="Pfam" id="PF17770">
    <property type="entry name" value="RNase_J_C"/>
    <property type="match status" value="1"/>
</dbReference>
<dbReference type="CDD" id="cd07714">
    <property type="entry name" value="RNaseJ_MBL-fold"/>
    <property type="match status" value="1"/>
</dbReference>
<reference evidence="8 9" key="1">
    <citation type="journal article" date="2016" name="Nat. Commun.">
        <title>Thousands of microbial genomes shed light on interconnected biogeochemical processes in an aquifer system.</title>
        <authorList>
            <person name="Anantharaman K."/>
            <person name="Brown C.T."/>
            <person name="Hug L.A."/>
            <person name="Sharon I."/>
            <person name="Castelle C.J."/>
            <person name="Probst A.J."/>
            <person name="Thomas B.C."/>
            <person name="Singh A."/>
            <person name="Wilkins M.J."/>
            <person name="Karaoz U."/>
            <person name="Brodie E.L."/>
            <person name="Williams K.H."/>
            <person name="Hubbard S.S."/>
            <person name="Banfield J.F."/>
        </authorList>
    </citation>
    <scope>NUCLEOTIDE SEQUENCE [LARGE SCALE GENOMIC DNA]</scope>
</reference>
<accession>A0A1F7SMF8</accession>
<dbReference type="Gene3D" id="3.40.50.10710">
    <property type="entry name" value="Metallo-hydrolase/oxidoreductase"/>
    <property type="match status" value="1"/>
</dbReference>
<dbReference type="Gene3D" id="3.60.15.10">
    <property type="entry name" value="Ribonuclease Z/Hydroxyacylglutathione hydrolase-like"/>
    <property type="match status" value="1"/>
</dbReference>
<dbReference type="GO" id="GO:0004527">
    <property type="term" value="F:exonuclease activity"/>
    <property type="evidence" value="ECO:0007669"/>
    <property type="project" value="UniProtKB-KW"/>
</dbReference>
<protein>
    <recommendedName>
        <fullName evidence="10">Metallo-beta-lactamase domain-containing protein</fullName>
    </recommendedName>
</protein>
<evidence type="ECO:0000256" key="2">
    <source>
        <dbReference type="ARBA" id="ARBA00022722"/>
    </source>
</evidence>
<dbReference type="Pfam" id="PF22505">
    <property type="entry name" value="RNase_J_b_CASP"/>
    <property type="match status" value="1"/>
</dbReference>
<evidence type="ECO:0000259" key="6">
    <source>
        <dbReference type="Pfam" id="PF17770"/>
    </source>
</evidence>
<feature type="domain" description="Ribonuclease J beta-CASP" evidence="7">
    <location>
        <begin position="197"/>
        <end position="322"/>
    </location>
</feature>
<dbReference type="GO" id="GO:0003723">
    <property type="term" value="F:RNA binding"/>
    <property type="evidence" value="ECO:0007669"/>
    <property type="project" value="UniProtKB-KW"/>
</dbReference>
<dbReference type="InterPro" id="IPR042173">
    <property type="entry name" value="RNase_J_2"/>
</dbReference>